<reference evidence="2" key="1">
    <citation type="submission" date="2016-01" db="EMBL/GenBank/DDBJ databases">
        <authorList>
            <person name="Peeters C."/>
        </authorList>
    </citation>
    <scope>NUCLEOTIDE SEQUENCE [LARGE SCALE GENOMIC DNA]</scope>
    <source>
        <strain evidence="2">LMG 22940</strain>
    </source>
</reference>
<sequence>MRNKKPFEIIPDSALHMEAKALSLSVAAIRRAQGKQNPADFPVDSPAWHRACLEFANDVLTVLVGRPADRLDDFAAFKLGFESEEADEQALAEERRKKRKGRPF</sequence>
<evidence type="ECO:0000256" key="1">
    <source>
        <dbReference type="SAM" id="MobiDB-lite"/>
    </source>
</evidence>
<dbReference type="EMBL" id="FCON02000332">
    <property type="protein sequence ID" value="SAL87861.1"/>
    <property type="molecule type" value="Genomic_DNA"/>
</dbReference>
<accession>A0A158L591</accession>
<keyword evidence="3" id="KW-1185">Reference proteome</keyword>
<protein>
    <submittedName>
        <fullName evidence="2">Uncharacterized protein</fullName>
    </submittedName>
</protein>
<dbReference type="AlphaFoldDB" id="A0A158L591"/>
<evidence type="ECO:0000313" key="3">
    <source>
        <dbReference type="Proteomes" id="UP000054770"/>
    </source>
</evidence>
<gene>
    <name evidence="2" type="ORF">AWB68_08566</name>
</gene>
<evidence type="ECO:0000313" key="2">
    <source>
        <dbReference type="EMBL" id="SAL87861.1"/>
    </source>
</evidence>
<dbReference type="Proteomes" id="UP000054770">
    <property type="component" value="Unassembled WGS sequence"/>
</dbReference>
<name>A0A158L591_9BURK</name>
<dbReference type="RefSeq" id="WP_235028847.1">
    <property type="nucleotide sequence ID" value="NZ_FCON02000332.1"/>
</dbReference>
<organism evidence="2 3">
    <name type="scientific">Caballeronia choica</name>
    <dbReference type="NCBI Taxonomy" id="326476"/>
    <lineage>
        <taxon>Bacteria</taxon>
        <taxon>Pseudomonadati</taxon>
        <taxon>Pseudomonadota</taxon>
        <taxon>Betaproteobacteria</taxon>
        <taxon>Burkholderiales</taxon>
        <taxon>Burkholderiaceae</taxon>
        <taxon>Caballeronia</taxon>
    </lineage>
</organism>
<comment type="caution">
    <text evidence="2">The sequence shown here is derived from an EMBL/GenBank/DDBJ whole genome shotgun (WGS) entry which is preliminary data.</text>
</comment>
<proteinExistence type="predicted"/>
<feature type="region of interest" description="Disordered" evidence="1">
    <location>
        <begin position="85"/>
        <end position="104"/>
    </location>
</feature>